<name>A0AAW9TQB2_RHIML</name>
<accession>A0AAW9TQB2</accession>
<gene>
    <name evidence="1" type="ORF">GHK53_12280</name>
</gene>
<comment type="caution">
    <text evidence="1">The sequence shown here is derived from an EMBL/GenBank/DDBJ whole genome shotgun (WGS) entry which is preliminary data.</text>
</comment>
<sequence length="160" mass="17532">MAKFNIGQIVVASKDFTSSYHGRIITTGKPYEVLSIGQSTGRVGVRDDRGSKRFFSPDQFMSVEAYELKKAQERLNRFEPGEVIPVPVGSAGEFLYVMDGGGTIHVKPKPKRKTPRSIKIDPADAKKALTKMLKEVYGIDATVEQVIGAMDKSLELVLGA</sequence>
<evidence type="ECO:0000313" key="2">
    <source>
        <dbReference type="Proteomes" id="UP000429484"/>
    </source>
</evidence>
<evidence type="ECO:0000313" key="1">
    <source>
        <dbReference type="EMBL" id="MQW33554.1"/>
    </source>
</evidence>
<dbReference type="EMBL" id="WISR01000124">
    <property type="protein sequence ID" value="MQW33554.1"/>
    <property type="molecule type" value="Genomic_DNA"/>
</dbReference>
<organism evidence="1 2">
    <name type="scientific">Rhizobium meliloti</name>
    <name type="common">Ensifer meliloti</name>
    <name type="synonym">Sinorhizobium meliloti</name>
    <dbReference type="NCBI Taxonomy" id="382"/>
    <lineage>
        <taxon>Bacteria</taxon>
        <taxon>Pseudomonadati</taxon>
        <taxon>Pseudomonadota</taxon>
        <taxon>Alphaproteobacteria</taxon>
        <taxon>Hyphomicrobiales</taxon>
        <taxon>Rhizobiaceae</taxon>
        <taxon>Sinorhizobium/Ensifer group</taxon>
        <taxon>Sinorhizobium</taxon>
    </lineage>
</organism>
<dbReference type="Proteomes" id="UP000429484">
    <property type="component" value="Unassembled WGS sequence"/>
</dbReference>
<reference evidence="1 2" key="1">
    <citation type="journal article" date="2013" name="Genome Biol.">
        <title>Comparative genomics of the core and accessory genomes of 48 Sinorhizobium strains comprising five genospecies.</title>
        <authorList>
            <person name="Sugawara M."/>
            <person name="Epstein B."/>
            <person name="Badgley B.D."/>
            <person name="Unno T."/>
            <person name="Xu L."/>
            <person name="Reese J."/>
            <person name="Gyaneshwar P."/>
            <person name="Denny R."/>
            <person name="Mudge J."/>
            <person name="Bharti A.K."/>
            <person name="Farmer A.D."/>
            <person name="May G.D."/>
            <person name="Woodward J.E."/>
            <person name="Medigue C."/>
            <person name="Vallenet D."/>
            <person name="Lajus A."/>
            <person name="Rouy Z."/>
            <person name="Martinez-Vaz B."/>
            <person name="Tiffin P."/>
            <person name="Young N.D."/>
            <person name="Sadowsky M.J."/>
        </authorList>
    </citation>
    <scope>NUCLEOTIDE SEQUENCE [LARGE SCALE GENOMIC DNA]</scope>
    <source>
        <strain evidence="1 2">N6B1</strain>
    </source>
</reference>
<dbReference type="AlphaFoldDB" id="A0AAW9TQB2"/>
<dbReference type="RefSeq" id="WP_153349665.1">
    <property type="nucleotide sequence ID" value="NZ_WISR01000124.1"/>
</dbReference>
<proteinExistence type="predicted"/>
<protein>
    <submittedName>
        <fullName evidence="1">Uncharacterized protein</fullName>
    </submittedName>
</protein>